<dbReference type="EMBL" id="JARO02006888">
    <property type="protein sequence ID" value="KPP64640.1"/>
    <property type="molecule type" value="Genomic_DNA"/>
</dbReference>
<evidence type="ECO:0000313" key="5">
    <source>
        <dbReference type="EMBL" id="KPP64640.1"/>
    </source>
</evidence>
<gene>
    <name evidence="5" type="ORF">Z043_116994</name>
</gene>
<dbReference type="STRING" id="113540.ENSSFOP00015035937"/>
<keyword evidence="3" id="KW-0472">Membrane</keyword>
<evidence type="ECO:0000256" key="2">
    <source>
        <dbReference type="SAM" id="MobiDB-lite"/>
    </source>
</evidence>
<feature type="transmembrane region" description="Helical" evidence="3">
    <location>
        <begin position="221"/>
        <end position="244"/>
    </location>
</feature>
<dbReference type="PROSITE" id="PS50850">
    <property type="entry name" value="MFS"/>
    <property type="match status" value="1"/>
</dbReference>
<dbReference type="GO" id="GO:0008028">
    <property type="term" value="F:monocarboxylic acid transmembrane transporter activity"/>
    <property type="evidence" value="ECO:0007669"/>
    <property type="project" value="TreeGrafter"/>
</dbReference>
<keyword evidence="3" id="KW-1133">Transmembrane helix</keyword>
<dbReference type="InterPro" id="IPR011701">
    <property type="entry name" value="MFS"/>
</dbReference>
<dbReference type="Gene3D" id="1.20.1250.20">
    <property type="entry name" value="MFS general substrate transporter like domains"/>
    <property type="match status" value="2"/>
</dbReference>
<feature type="transmembrane region" description="Helical" evidence="3">
    <location>
        <begin position="351"/>
        <end position="369"/>
    </location>
</feature>
<feature type="transmembrane region" description="Helical" evidence="3">
    <location>
        <begin position="381"/>
        <end position="403"/>
    </location>
</feature>
<evidence type="ECO:0000256" key="1">
    <source>
        <dbReference type="ARBA" id="ARBA00004141"/>
    </source>
</evidence>
<dbReference type="Pfam" id="PF07690">
    <property type="entry name" value="MFS_1"/>
    <property type="match status" value="1"/>
</dbReference>
<name>A0A0P7UAM4_SCLFO</name>
<feature type="transmembrane region" description="Helical" evidence="3">
    <location>
        <begin position="195"/>
        <end position="215"/>
    </location>
</feature>
<dbReference type="Proteomes" id="UP000034805">
    <property type="component" value="Unassembled WGS sequence"/>
</dbReference>
<proteinExistence type="predicted"/>
<evidence type="ECO:0000313" key="6">
    <source>
        <dbReference type="Proteomes" id="UP000034805"/>
    </source>
</evidence>
<organism evidence="5 6">
    <name type="scientific">Scleropages formosus</name>
    <name type="common">Asian bonytongue</name>
    <name type="synonym">Osteoglossum formosum</name>
    <dbReference type="NCBI Taxonomy" id="113540"/>
    <lineage>
        <taxon>Eukaryota</taxon>
        <taxon>Metazoa</taxon>
        <taxon>Chordata</taxon>
        <taxon>Craniata</taxon>
        <taxon>Vertebrata</taxon>
        <taxon>Euteleostomi</taxon>
        <taxon>Actinopterygii</taxon>
        <taxon>Neopterygii</taxon>
        <taxon>Teleostei</taxon>
        <taxon>Osteoglossocephala</taxon>
        <taxon>Osteoglossomorpha</taxon>
        <taxon>Osteoglossiformes</taxon>
        <taxon>Osteoglossidae</taxon>
        <taxon>Scleropages</taxon>
    </lineage>
</organism>
<dbReference type="PANTHER" id="PTHR11360">
    <property type="entry name" value="MONOCARBOXYLATE TRANSPORTER"/>
    <property type="match status" value="1"/>
</dbReference>
<feature type="transmembrane region" description="Helical" evidence="3">
    <location>
        <begin position="415"/>
        <end position="437"/>
    </location>
</feature>
<dbReference type="AlphaFoldDB" id="A0A0P7UAM4"/>
<feature type="transmembrane region" description="Helical" evidence="3">
    <location>
        <begin position="443"/>
        <end position="465"/>
    </location>
</feature>
<dbReference type="InterPro" id="IPR020846">
    <property type="entry name" value="MFS_dom"/>
</dbReference>
<evidence type="ECO:0000259" key="4">
    <source>
        <dbReference type="PROSITE" id="PS50850"/>
    </source>
</evidence>
<dbReference type="SUPFAM" id="SSF103473">
    <property type="entry name" value="MFS general substrate transporter"/>
    <property type="match status" value="1"/>
</dbReference>
<feature type="transmembrane region" description="Helical" evidence="3">
    <location>
        <begin position="70"/>
        <end position="97"/>
    </location>
</feature>
<feature type="transmembrane region" description="Helical" evidence="3">
    <location>
        <begin position="170"/>
        <end position="188"/>
    </location>
</feature>
<feature type="transmembrane region" description="Helical" evidence="3">
    <location>
        <begin position="320"/>
        <end position="339"/>
    </location>
</feature>
<dbReference type="InterPro" id="IPR050327">
    <property type="entry name" value="Proton-linked_MCT"/>
</dbReference>
<keyword evidence="3" id="KW-0812">Transmembrane</keyword>
<dbReference type="GO" id="GO:0016020">
    <property type="term" value="C:membrane"/>
    <property type="evidence" value="ECO:0007669"/>
    <property type="project" value="UniProtKB-SubCell"/>
</dbReference>
<sequence>MLTERAPRLHAERLAGIRRMRFSALGSLSLIVCCRVTPTPPERARLPVGAAPAMVRARSREPVAAPDGGWGWVVVGVLFVTSALVFGLIRSLGVFFVEFVHYFERSAQAISWIASIGVATQQLMTFRKCAHAHLFQHVPLPPFPCPCKEPWHPSLATFGSSLLSLSPPAGVGWALVFTPVVASVMQYFSRRRSLAMGLGFTGVGLSSFAFSPLFQLLVDVYAWRGALLILGALSFNMVACGALIRPLGSARTKSQALGDQADETSCSSLCSRAFVYLELSLLLHKPFVIYTLAVTLFNAGYYVPYIYLVAHSRHVGFSEYQAAFVVSAAGVADLAGRVIAGWTSDLGRTRLPHMLSLWTGLTGLFMLLLPSCSAPGSYGGLLLISLLYGFSAGAMTPLVFSAVPEIVGTHRMLGALGLLQLIESVGGLLGAPLSGWLKDQTGSYTGSFLLAGGCLLLGTLVLAGLPHYFACSPSSGVESPGQNQSPEAGLLTHAVCVPTLSKDLPTSGAENASAPLSPNLDDVQPRPGVDPSALTAAALQDNVGC</sequence>
<feature type="region of interest" description="Disordered" evidence="2">
    <location>
        <begin position="504"/>
        <end position="531"/>
    </location>
</feature>
<evidence type="ECO:0000256" key="3">
    <source>
        <dbReference type="SAM" id="Phobius"/>
    </source>
</evidence>
<comment type="subcellular location">
    <subcellularLocation>
        <location evidence="1">Membrane</location>
        <topology evidence="1">Multi-pass membrane protein</topology>
    </subcellularLocation>
</comment>
<protein>
    <submittedName>
        <fullName evidence="5">Monocarboxylate transporter 13-like</fullName>
    </submittedName>
</protein>
<feature type="domain" description="Major facilitator superfamily (MFS) profile" evidence="4">
    <location>
        <begin position="286"/>
        <end position="545"/>
    </location>
</feature>
<dbReference type="InterPro" id="IPR036259">
    <property type="entry name" value="MFS_trans_sf"/>
</dbReference>
<dbReference type="PANTHER" id="PTHR11360:SF19">
    <property type="entry name" value="MONOCARBOXYLATE TRANSPORTER 13"/>
    <property type="match status" value="1"/>
</dbReference>
<feature type="transmembrane region" description="Helical" evidence="3">
    <location>
        <begin position="287"/>
        <end position="308"/>
    </location>
</feature>
<accession>A0A0P7UAM4</accession>
<comment type="caution">
    <text evidence="5">The sequence shown here is derived from an EMBL/GenBank/DDBJ whole genome shotgun (WGS) entry which is preliminary data.</text>
</comment>
<reference evidence="5 6" key="1">
    <citation type="submission" date="2015-08" db="EMBL/GenBank/DDBJ databases">
        <title>The genome of the Asian arowana (Scleropages formosus).</title>
        <authorList>
            <person name="Tan M.H."/>
            <person name="Gan H.M."/>
            <person name="Croft L.J."/>
            <person name="Austin C.M."/>
        </authorList>
    </citation>
    <scope>NUCLEOTIDE SEQUENCE [LARGE SCALE GENOMIC DNA]</scope>
    <source>
        <strain evidence="5">Aro1</strain>
    </source>
</reference>